<name>A0A1B8P3Z5_HALEL</name>
<dbReference type="AlphaFoldDB" id="A0A1B8P3Z5"/>
<gene>
    <name evidence="2" type="ORF">A8U91_01342</name>
</gene>
<dbReference type="SUPFAM" id="SSF47598">
    <property type="entry name" value="Ribbon-helix-helix"/>
    <property type="match status" value="1"/>
</dbReference>
<dbReference type="InterPro" id="IPR010985">
    <property type="entry name" value="Ribbon_hlx_hlx"/>
</dbReference>
<sequence>MGPLLSNTQMVHYLDMDNRTDPQYKLRMPAELRDRLKDAAKKNHRTMNAEIVARLQESFGPLNEFAREFDDGQPTGLERLFAELDADHHLVSVAEDQHILDLLRTKSEALQSTKQIVASIDNKIESHRRQLKEPDGDDNQL</sequence>
<protein>
    <submittedName>
        <fullName evidence="2">Arc-like DNA binding domain protein</fullName>
    </submittedName>
</protein>
<accession>A0A1B8P3Z5</accession>
<comment type="caution">
    <text evidence="2">The sequence shown here is derived from an EMBL/GenBank/DDBJ whole genome shotgun (WGS) entry which is preliminary data.</text>
</comment>
<evidence type="ECO:0000313" key="2">
    <source>
        <dbReference type="EMBL" id="OBX36994.1"/>
    </source>
</evidence>
<feature type="domain" description="Arc-like DNA binding" evidence="1">
    <location>
        <begin position="19"/>
        <end position="59"/>
    </location>
</feature>
<dbReference type="GO" id="GO:0003677">
    <property type="term" value="F:DNA binding"/>
    <property type="evidence" value="ECO:0007669"/>
    <property type="project" value="InterPro"/>
</dbReference>
<dbReference type="GO" id="GO:0006355">
    <property type="term" value="P:regulation of DNA-templated transcription"/>
    <property type="evidence" value="ECO:0007669"/>
    <property type="project" value="InterPro"/>
</dbReference>
<evidence type="ECO:0000313" key="3">
    <source>
        <dbReference type="Proteomes" id="UP000092504"/>
    </source>
</evidence>
<dbReference type="Gene3D" id="1.10.1220.10">
    <property type="entry name" value="Met repressor-like"/>
    <property type="match status" value="1"/>
</dbReference>
<dbReference type="InterPro" id="IPR005569">
    <property type="entry name" value="Arc_DNA-bd_dom"/>
</dbReference>
<dbReference type="Proteomes" id="UP000092504">
    <property type="component" value="Unassembled WGS sequence"/>
</dbReference>
<dbReference type="EMBL" id="MAJD01000001">
    <property type="protein sequence ID" value="OBX36994.1"/>
    <property type="molecule type" value="Genomic_DNA"/>
</dbReference>
<dbReference type="Pfam" id="PF03869">
    <property type="entry name" value="Arc"/>
    <property type="match status" value="1"/>
</dbReference>
<proteinExistence type="predicted"/>
<evidence type="ECO:0000259" key="1">
    <source>
        <dbReference type="Pfam" id="PF03869"/>
    </source>
</evidence>
<reference evidence="2 3" key="1">
    <citation type="submission" date="2016-06" db="EMBL/GenBank/DDBJ databases">
        <title>Genome sequence of halotolerant plant growth promoting strain of Halomonas elongata HEK1 isolated from salterns of Rann of Kutch, Gujarat, India.</title>
        <authorList>
            <person name="Gaba S."/>
            <person name="Singh R.N."/>
            <person name="Abrol S."/>
            <person name="Kaushik R."/>
            <person name="Saxena A.K."/>
        </authorList>
    </citation>
    <scope>NUCLEOTIDE SEQUENCE [LARGE SCALE GENOMIC DNA]</scope>
    <source>
        <strain evidence="2 3">HEK1</strain>
    </source>
</reference>
<dbReference type="InterPro" id="IPR013321">
    <property type="entry name" value="Arc_rbn_hlx_hlx"/>
</dbReference>
<organism evidence="2 3">
    <name type="scientific">Halomonas elongata</name>
    <dbReference type="NCBI Taxonomy" id="2746"/>
    <lineage>
        <taxon>Bacteria</taxon>
        <taxon>Pseudomonadati</taxon>
        <taxon>Pseudomonadota</taxon>
        <taxon>Gammaproteobacteria</taxon>
        <taxon>Oceanospirillales</taxon>
        <taxon>Halomonadaceae</taxon>
        <taxon>Halomonas</taxon>
    </lineage>
</organism>